<feature type="non-terminal residue" evidence="1">
    <location>
        <position position="108"/>
    </location>
</feature>
<proteinExistence type="predicted"/>
<accession>A0ABS8TJT0</accession>
<comment type="caution">
    <text evidence="1">The sequence shown here is derived from an EMBL/GenBank/DDBJ whole genome shotgun (WGS) entry which is preliminary data.</text>
</comment>
<evidence type="ECO:0000313" key="2">
    <source>
        <dbReference type="Proteomes" id="UP000823775"/>
    </source>
</evidence>
<reference evidence="1 2" key="1">
    <citation type="journal article" date="2021" name="BMC Genomics">
        <title>Datura genome reveals duplications of psychoactive alkaloid biosynthetic genes and high mutation rate following tissue culture.</title>
        <authorList>
            <person name="Rajewski A."/>
            <person name="Carter-House D."/>
            <person name="Stajich J."/>
            <person name="Litt A."/>
        </authorList>
    </citation>
    <scope>NUCLEOTIDE SEQUENCE [LARGE SCALE GENOMIC DNA]</scope>
    <source>
        <strain evidence="1">AR-01</strain>
    </source>
</reference>
<organism evidence="1 2">
    <name type="scientific">Datura stramonium</name>
    <name type="common">Jimsonweed</name>
    <name type="synonym">Common thornapple</name>
    <dbReference type="NCBI Taxonomy" id="4076"/>
    <lineage>
        <taxon>Eukaryota</taxon>
        <taxon>Viridiplantae</taxon>
        <taxon>Streptophyta</taxon>
        <taxon>Embryophyta</taxon>
        <taxon>Tracheophyta</taxon>
        <taxon>Spermatophyta</taxon>
        <taxon>Magnoliopsida</taxon>
        <taxon>eudicotyledons</taxon>
        <taxon>Gunneridae</taxon>
        <taxon>Pentapetalae</taxon>
        <taxon>asterids</taxon>
        <taxon>lamiids</taxon>
        <taxon>Solanales</taxon>
        <taxon>Solanaceae</taxon>
        <taxon>Solanoideae</taxon>
        <taxon>Datureae</taxon>
        <taxon>Datura</taxon>
    </lineage>
</organism>
<dbReference type="EMBL" id="JACEIK010001644">
    <property type="protein sequence ID" value="MCD7471093.1"/>
    <property type="molecule type" value="Genomic_DNA"/>
</dbReference>
<evidence type="ECO:0000313" key="1">
    <source>
        <dbReference type="EMBL" id="MCD7471093.1"/>
    </source>
</evidence>
<name>A0ABS8TJT0_DATST</name>
<dbReference type="Proteomes" id="UP000823775">
    <property type="component" value="Unassembled WGS sequence"/>
</dbReference>
<protein>
    <submittedName>
        <fullName evidence="1">Uncharacterized protein</fullName>
    </submittedName>
</protein>
<sequence>MVWLMAHHNPDGDGDGDGRQNLNIDDGCLDRHLVFLDLGFDGGTEGHRRSDGPSLLLLNGGFDSRTHYLRVTVVLMHAERVKACHRTRQIASKSSFSAPFSRTIFVIS</sequence>
<gene>
    <name evidence="1" type="ORF">HAX54_011377</name>
</gene>
<keyword evidence="2" id="KW-1185">Reference proteome</keyword>